<keyword evidence="1" id="KW-0472">Membrane</keyword>
<protein>
    <submittedName>
        <fullName evidence="2">Uncharacterized protein</fullName>
    </submittedName>
</protein>
<dbReference type="EMBL" id="LT559118">
    <property type="protein sequence ID" value="SBO91715.1"/>
    <property type="molecule type" value="Genomic_DNA"/>
</dbReference>
<evidence type="ECO:0000256" key="1">
    <source>
        <dbReference type="SAM" id="Phobius"/>
    </source>
</evidence>
<dbReference type="AlphaFoldDB" id="A0A1M4DYQ9"/>
<dbReference type="RefSeq" id="WP_225271066.1">
    <property type="nucleotide sequence ID" value="NZ_CP084058.1"/>
</dbReference>
<gene>
    <name evidence="2" type="ORF">BN4615_P1229</name>
</gene>
<keyword evidence="1" id="KW-0812">Transmembrane</keyword>
<proteinExistence type="predicted"/>
<feature type="transmembrane region" description="Helical" evidence="1">
    <location>
        <begin position="6"/>
        <end position="27"/>
    </location>
</feature>
<sequence>MSPVELLGWALAAAIIWSVLVVGAFLVRWDVVEALQAGTGTTAAPGVSALVQWWRKRTRRPPSDPRNAKRPTP</sequence>
<accession>A0A1M4DYQ9</accession>
<evidence type="ECO:0000313" key="2">
    <source>
        <dbReference type="EMBL" id="SBO91715.1"/>
    </source>
</evidence>
<organism evidence="2">
    <name type="scientific">Nonomuraea gerenzanensis</name>
    <dbReference type="NCBI Taxonomy" id="93944"/>
    <lineage>
        <taxon>Bacteria</taxon>
        <taxon>Bacillati</taxon>
        <taxon>Actinomycetota</taxon>
        <taxon>Actinomycetes</taxon>
        <taxon>Streptosporangiales</taxon>
        <taxon>Streptosporangiaceae</taxon>
        <taxon>Nonomuraea</taxon>
    </lineage>
</organism>
<reference evidence="2" key="1">
    <citation type="submission" date="2016-04" db="EMBL/GenBank/DDBJ databases">
        <authorList>
            <person name="Evans L.H."/>
            <person name="Alamgir A."/>
            <person name="Owens N."/>
            <person name="Weber N.D."/>
            <person name="Virtaneva K."/>
            <person name="Barbian K."/>
            <person name="Babar A."/>
            <person name="Rosenke K."/>
        </authorList>
    </citation>
    <scope>NUCLEOTIDE SEQUENCE</scope>
    <source>
        <strain evidence="2">Nono1</strain>
    </source>
</reference>
<name>A0A1M4DYQ9_9ACTN</name>
<keyword evidence="1" id="KW-1133">Transmembrane helix</keyword>